<dbReference type="PANTHER" id="PTHR43432:SF3">
    <property type="entry name" value="SLR0285 PROTEIN"/>
    <property type="match status" value="1"/>
</dbReference>
<feature type="compositionally biased region" description="Basic and acidic residues" evidence="4">
    <location>
        <begin position="287"/>
        <end position="296"/>
    </location>
</feature>
<dbReference type="RefSeq" id="WP_142505103.1">
    <property type="nucleotide sequence ID" value="NZ_FXTI01000004.1"/>
</dbReference>
<evidence type="ECO:0000259" key="5">
    <source>
        <dbReference type="PROSITE" id="PS51918"/>
    </source>
</evidence>
<dbReference type="InterPro" id="IPR058240">
    <property type="entry name" value="rSAM_sf"/>
</dbReference>
<name>A0A521CIQ4_9BACL</name>
<keyword evidence="2" id="KW-0408">Iron</keyword>
<dbReference type="EMBL" id="FXTI01000004">
    <property type="protein sequence ID" value="SMO59329.1"/>
    <property type="molecule type" value="Genomic_DNA"/>
</dbReference>
<evidence type="ECO:0000313" key="6">
    <source>
        <dbReference type="EMBL" id="SMO59329.1"/>
    </source>
</evidence>
<dbReference type="GO" id="GO:0046872">
    <property type="term" value="F:metal ion binding"/>
    <property type="evidence" value="ECO:0007669"/>
    <property type="project" value="UniProtKB-KW"/>
</dbReference>
<keyword evidence="7" id="KW-1185">Reference proteome</keyword>
<dbReference type="CDD" id="cd01335">
    <property type="entry name" value="Radical_SAM"/>
    <property type="match status" value="1"/>
</dbReference>
<proteinExistence type="predicted"/>
<dbReference type="OrthoDB" id="9785699at2"/>
<evidence type="ECO:0000256" key="1">
    <source>
        <dbReference type="ARBA" id="ARBA00022723"/>
    </source>
</evidence>
<dbReference type="InterPro" id="IPR007197">
    <property type="entry name" value="rSAM"/>
</dbReference>
<accession>A0A521CIQ4</accession>
<keyword evidence="1" id="KW-0479">Metal-binding</keyword>
<dbReference type="SFLD" id="SFLDG01084">
    <property type="entry name" value="Uncharacterised_Radical_SAM_Su"/>
    <property type="match status" value="1"/>
</dbReference>
<protein>
    <submittedName>
        <fullName evidence="6">DNA repair photolyase</fullName>
    </submittedName>
</protein>
<organism evidence="6 7">
    <name type="scientific">Melghirimyces algeriensis</name>
    <dbReference type="NCBI Taxonomy" id="910412"/>
    <lineage>
        <taxon>Bacteria</taxon>
        <taxon>Bacillati</taxon>
        <taxon>Bacillota</taxon>
        <taxon>Bacilli</taxon>
        <taxon>Bacillales</taxon>
        <taxon>Thermoactinomycetaceae</taxon>
        <taxon>Melghirimyces</taxon>
    </lineage>
</organism>
<dbReference type="GO" id="GO:0051536">
    <property type="term" value="F:iron-sulfur cluster binding"/>
    <property type="evidence" value="ECO:0007669"/>
    <property type="project" value="UniProtKB-KW"/>
</dbReference>
<evidence type="ECO:0000256" key="2">
    <source>
        <dbReference type="ARBA" id="ARBA00023004"/>
    </source>
</evidence>
<dbReference type="InterPro" id="IPR040086">
    <property type="entry name" value="MJ0683-like"/>
</dbReference>
<evidence type="ECO:0000256" key="3">
    <source>
        <dbReference type="ARBA" id="ARBA00023014"/>
    </source>
</evidence>
<dbReference type="Pfam" id="PF04055">
    <property type="entry name" value="Radical_SAM"/>
    <property type="match status" value="1"/>
</dbReference>
<dbReference type="Proteomes" id="UP000315636">
    <property type="component" value="Unassembled WGS sequence"/>
</dbReference>
<keyword evidence="3" id="KW-0411">Iron-sulfur</keyword>
<feature type="region of interest" description="Disordered" evidence="4">
    <location>
        <begin position="279"/>
        <end position="309"/>
    </location>
</feature>
<dbReference type="Gene3D" id="3.80.30.30">
    <property type="match status" value="1"/>
</dbReference>
<dbReference type="GO" id="GO:0016829">
    <property type="term" value="F:lyase activity"/>
    <property type="evidence" value="ECO:0007669"/>
    <property type="project" value="UniProtKB-KW"/>
</dbReference>
<dbReference type="AlphaFoldDB" id="A0A521CIQ4"/>
<keyword evidence="6" id="KW-0456">Lyase</keyword>
<dbReference type="InterPro" id="IPR006638">
    <property type="entry name" value="Elp3/MiaA/NifB-like_rSAM"/>
</dbReference>
<dbReference type="SMART" id="SM00729">
    <property type="entry name" value="Elp3"/>
    <property type="match status" value="1"/>
</dbReference>
<dbReference type="PROSITE" id="PS51918">
    <property type="entry name" value="RADICAL_SAM"/>
    <property type="match status" value="1"/>
</dbReference>
<dbReference type="SUPFAM" id="SSF102114">
    <property type="entry name" value="Radical SAM enzymes"/>
    <property type="match status" value="1"/>
</dbReference>
<evidence type="ECO:0000256" key="4">
    <source>
        <dbReference type="SAM" id="MobiDB-lite"/>
    </source>
</evidence>
<reference evidence="6 7" key="1">
    <citation type="submission" date="2017-05" db="EMBL/GenBank/DDBJ databases">
        <authorList>
            <person name="Varghese N."/>
            <person name="Submissions S."/>
        </authorList>
    </citation>
    <scope>NUCLEOTIDE SEQUENCE [LARGE SCALE GENOMIC DNA]</scope>
    <source>
        <strain evidence="6 7">DSM 45474</strain>
    </source>
</reference>
<evidence type="ECO:0000313" key="7">
    <source>
        <dbReference type="Proteomes" id="UP000315636"/>
    </source>
</evidence>
<dbReference type="SFLD" id="SFLDS00029">
    <property type="entry name" value="Radical_SAM"/>
    <property type="match status" value="1"/>
</dbReference>
<sequence>MQNGQLPDRWFPARPQSVLNRVKDERMPFDWSINPYRGCGHGCHFCYARATHSWLGFHADDSFRNNIIVKRNAAEVLRQELKRGKWKGGQIAVGTVTDPYQQLEGRLQLTRSILEVLLEYGIPCSITTRSPLILRDLDLLKEMKIDSVQISINTLDETIWRKTEPSSPHPQQRFHTVQELNQAGISAGIFLAPVIPYLTDSEDQLREVLEQAAKHQAQFVVPSFLRLRPEVKSWFFRQMRLAFPNINLQMVRLYQESALAPLDYRNKILKRIHHMAEEQGVPTHLPENGEKRERVSQTDQEAPVQLSLF</sequence>
<gene>
    <name evidence="6" type="ORF">SAMN06264849_10413</name>
</gene>
<dbReference type="PANTHER" id="PTHR43432">
    <property type="entry name" value="SLR0285 PROTEIN"/>
    <property type="match status" value="1"/>
</dbReference>
<feature type="domain" description="Radical SAM core" evidence="5">
    <location>
        <begin position="23"/>
        <end position="265"/>
    </location>
</feature>